<dbReference type="InterPro" id="IPR029063">
    <property type="entry name" value="SAM-dependent_MTases_sf"/>
</dbReference>
<dbReference type="PANTHER" id="PTHR10867:SF17">
    <property type="entry name" value="NICOTINAMIDE N-METHYLTRANSFERASE"/>
    <property type="match status" value="1"/>
</dbReference>
<dbReference type="Pfam" id="PF01234">
    <property type="entry name" value="NNMT_PNMT_TEMT"/>
    <property type="match status" value="1"/>
</dbReference>
<dbReference type="AlphaFoldDB" id="A0A402D3F6"/>
<sequence>MITETEKVVYSDYSDWKPEDYLTEYYSELMPDEQFAMEFLADWADKTPYAPIAVEFGCGPTVHHLFPIAHVAGEIHMAEYLASNRQAVQDWVDRKASAHNWDEFAKETLRLRGEDSPTPAQIERVQDDARQRITAIIPGNAFDTDPLGPARRGSYPLVMSHYCAEAASTDIGKWYDSMRNILSLAAPGGTVILSACGAANYYCVGGRNFPCAGVTPSDMLKSLMDNGFGDLDLRIRLVPAHTEQGYSSVIFARAVRRA</sequence>
<accession>A0A402D3F6</accession>
<dbReference type="PROSITE" id="PS51681">
    <property type="entry name" value="SAM_MT_NNMT_PNMT_TEMT"/>
    <property type="match status" value="1"/>
</dbReference>
<dbReference type="SUPFAM" id="SSF53335">
    <property type="entry name" value="S-adenosyl-L-methionine-dependent methyltransferases"/>
    <property type="match status" value="1"/>
</dbReference>
<dbReference type="GO" id="GO:0032259">
    <property type="term" value="P:methylation"/>
    <property type="evidence" value="ECO:0007669"/>
    <property type="project" value="UniProtKB-KW"/>
</dbReference>
<dbReference type="RefSeq" id="WP_119324070.1">
    <property type="nucleotide sequence ID" value="NZ_AP025739.1"/>
</dbReference>
<keyword evidence="2" id="KW-0808">Transferase</keyword>
<evidence type="ECO:0000313" key="4">
    <source>
        <dbReference type="EMBL" id="BDI31903.1"/>
    </source>
</evidence>
<keyword evidence="3" id="KW-0949">S-adenosyl-L-methionine</keyword>
<organism evidence="4 5">
    <name type="scientific">Capsulimonas corticalis</name>
    <dbReference type="NCBI Taxonomy" id="2219043"/>
    <lineage>
        <taxon>Bacteria</taxon>
        <taxon>Bacillati</taxon>
        <taxon>Armatimonadota</taxon>
        <taxon>Armatimonadia</taxon>
        <taxon>Capsulimonadales</taxon>
        <taxon>Capsulimonadaceae</taxon>
        <taxon>Capsulimonas</taxon>
    </lineage>
</organism>
<evidence type="ECO:0000256" key="3">
    <source>
        <dbReference type="ARBA" id="ARBA00022691"/>
    </source>
</evidence>
<dbReference type="EMBL" id="AP025739">
    <property type="protein sequence ID" value="BDI31903.1"/>
    <property type="molecule type" value="Genomic_DNA"/>
</dbReference>
<protein>
    <submittedName>
        <fullName evidence="4">Uncharacterized protein</fullName>
    </submittedName>
</protein>
<evidence type="ECO:0000256" key="2">
    <source>
        <dbReference type="ARBA" id="ARBA00022679"/>
    </source>
</evidence>
<dbReference type="InterPro" id="IPR000940">
    <property type="entry name" value="NNMT_TEMT_trans"/>
</dbReference>
<dbReference type="GO" id="GO:0008170">
    <property type="term" value="F:N-methyltransferase activity"/>
    <property type="evidence" value="ECO:0007669"/>
    <property type="project" value="TreeGrafter"/>
</dbReference>
<dbReference type="KEGG" id="ccot:CCAX7_39540"/>
<keyword evidence="1" id="KW-0489">Methyltransferase</keyword>
<dbReference type="Proteomes" id="UP000287394">
    <property type="component" value="Chromosome"/>
</dbReference>
<proteinExistence type="predicted"/>
<dbReference type="OrthoDB" id="3278930at2"/>
<name>A0A402D3F6_9BACT</name>
<gene>
    <name evidence="4" type="ORF">CCAX7_39540</name>
</gene>
<keyword evidence="5" id="KW-1185">Reference proteome</keyword>
<dbReference type="PANTHER" id="PTHR10867">
    <property type="entry name" value="NNMT/PNMT/TEMT FAMILY MEMBER"/>
    <property type="match status" value="1"/>
</dbReference>
<dbReference type="NCBIfam" id="NF041360">
    <property type="entry name" value="GntF_guanitoxin"/>
    <property type="match status" value="1"/>
</dbReference>
<evidence type="ECO:0000313" key="5">
    <source>
        <dbReference type="Proteomes" id="UP000287394"/>
    </source>
</evidence>
<dbReference type="Gene3D" id="3.40.50.150">
    <property type="entry name" value="Vaccinia Virus protein VP39"/>
    <property type="match status" value="1"/>
</dbReference>
<dbReference type="InterPro" id="IPR053384">
    <property type="entry name" value="SAM-dep_methyltransferase"/>
</dbReference>
<reference evidence="4 5" key="1">
    <citation type="journal article" date="2019" name="Int. J. Syst. Evol. Microbiol.">
        <title>Capsulimonas corticalis gen. nov., sp. nov., an aerobic capsulated bacterium, of a novel bacterial order, Capsulimonadales ord. nov., of the class Armatimonadia of the phylum Armatimonadetes.</title>
        <authorList>
            <person name="Li J."/>
            <person name="Kudo C."/>
            <person name="Tonouchi A."/>
        </authorList>
    </citation>
    <scope>NUCLEOTIDE SEQUENCE [LARGE SCALE GENOMIC DNA]</scope>
    <source>
        <strain evidence="4 5">AX-7</strain>
    </source>
</reference>
<evidence type="ECO:0000256" key="1">
    <source>
        <dbReference type="ARBA" id="ARBA00022603"/>
    </source>
</evidence>
<dbReference type="GO" id="GO:0005829">
    <property type="term" value="C:cytosol"/>
    <property type="evidence" value="ECO:0007669"/>
    <property type="project" value="TreeGrafter"/>
</dbReference>